<organism evidence="3 4">
    <name type="scientific">Thalassobaculum litoreum DSM 18839</name>
    <dbReference type="NCBI Taxonomy" id="1123362"/>
    <lineage>
        <taxon>Bacteria</taxon>
        <taxon>Pseudomonadati</taxon>
        <taxon>Pseudomonadota</taxon>
        <taxon>Alphaproteobacteria</taxon>
        <taxon>Rhodospirillales</taxon>
        <taxon>Thalassobaculaceae</taxon>
        <taxon>Thalassobaculum</taxon>
    </lineage>
</organism>
<dbReference type="EMBL" id="FNBW01000010">
    <property type="protein sequence ID" value="SDG10100.1"/>
    <property type="molecule type" value="Genomic_DNA"/>
</dbReference>
<dbReference type="GO" id="GO:0002161">
    <property type="term" value="F:aminoacyl-tRNA deacylase activity"/>
    <property type="evidence" value="ECO:0007669"/>
    <property type="project" value="InterPro"/>
</dbReference>
<evidence type="ECO:0000259" key="2">
    <source>
        <dbReference type="Pfam" id="PF04073"/>
    </source>
</evidence>
<reference evidence="3 4" key="1">
    <citation type="submission" date="2016-10" db="EMBL/GenBank/DDBJ databases">
        <authorList>
            <person name="Varghese N."/>
            <person name="Submissions S."/>
        </authorList>
    </citation>
    <scope>NUCLEOTIDE SEQUENCE [LARGE SCALE GENOMIC DNA]</scope>
    <source>
        <strain evidence="3 4">DSM 18839</strain>
    </source>
</reference>
<dbReference type="OrthoDB" id="5145315at2"/>
<dbReference type="AlphaFoldDB" id="A0A8G2BJS2"/>
<accession>A0A8G2BJS2</accession>
<dbReference type="FunFam" id="3.90.960.10:FF:000005">
    <property type="entry name" value="Putative prolyl-tRNA synthetase"/>
    <property type="match status" value="1"/>
</dbReference>
<comment type="similarity">
    <text evidence="1">Belongs to the PRORSD1 family.</text>
</comment>
<sequence>MAESETPTSPELPTSPETLLARLDALDIAYDLHTHPPLFTVEDSKALRGDLPGGHCKNLFLRDRKGAMWLVVCLEDRRIDLKALGALLGGVRLSFGSADRLMNTLGVIPGAVSPFTLINDTETSVTVILDKEMMGISPLNYHPLSNEMTIAVTPDALTRFIEACGHTPQILDLSAASGD</sequence>
<keyword evidence="4" id="KW-1185">Reference proteome</keyword>
<dbReference type="CDD" id="cd04335">
    <property type="entry name" value="PrdX_deacylase"/>
    <property type="match status" value="1"/>
</dbReference>
<dbReference type="Gene3D" id="3.90.960.10">
    <property type="entry name" value="YbaK/aminoacyl-tRNA synthetase-associated domain"/>
    <property type="match status" value="1"/>
</dbReference>
<dbReference type="PANTHER" id="PTHR31423">
    <property type="entry name" value="YBAK DOMAIN-CONTAINING PROTEIN"/>
    <property type="match status" value="1"/>
</dbReference>
<gene>
    <name evidence="3" type="ORF">SAMN05660686_03366</name>
</gene>
<feature type="domain" description="YbaK/aminoacyl-tRNA synthetase-associated" evidence="2">
    <location>
        <begin position="35"/>
        <end position="160"/>
    </location>
</feature>
<dbReference type="PANTHER" id="PTHR31423:SF3">
    <property type="entry name" value="PROLYL-TRNA SYNTHETASE ASSOCIATED DOMAIN-CONTAINING PROTEIN 1-RELATED"/>
    <property type="match status" value="1"/>
</dbReference>
<proteinExistence type="inferred from homology"/>
<protein>
    <submittedName>
        <fullName evidence="3">Ala-tRNA(Pro) deacylase</fullName>
    </submittedName>
</protein>
<dbReference type="Proteomes" id="UP000198615">
    <property type="component" value="Unassembled WGS sequence"/>
</dbReference>
<dbReference type="InterPro" id="IPR007214">
    <property type="entry name" value="YbaK/aa-tRNA-synth-assoc-dom"/>
</dbReference>
<dbReference type="Pfam" id="PF04073">
    <property type="entry name" value="tRNA_edit"/>
    <property type="match status" value="1"/>
</dbReference>
<evidence type="ECO:0000313" key="4">
    <source>
        <dbReference type="Proteomes" id="UP000198615"/>
    </source>
</evidence>
<dbReference type="SUPFAM" id="SSF55826">
    <property type="entry name" value="YbaK/ProRS associated domain"/>
    <property type="match status" value="1"/>
</dbReference>
<comment type="caution">
    <text evidence="3">The sequence shown here is derived from an EMBL/GenBank/DDBJ whole genome shotgun (WGS) entry which is preliminary data.</text>
</comment>
<dbReference type="RefSeq" id="WP_028796018.1">
    <property type="nucleotide sequence ID" value="NZ_FNBW01000010.1"/>
</dbReference>
<evidence type="ECO:0000313" key="3">
    <source>
        <dbReference type="EMBL" id="SDG10100.1"/>
    </source>
</evidence>
<name>A0A8G2BJS2_9PROT</name>
<dbReference type="InterPro" id="IPR036754">
    <property type="entry name" value="YbaK/aa-tRNA-synt-asso_dom_sf"/>
</dbReference>
<dbReference type="InterPro" id="IPR040285">
    <property type="entry name" value="ProX/PRXD1"/>
</dbReference>
<evidence type="ECO:0000256" key="1">
    <source>
        <dbReference type="ARBA" id="ARBA00010201"/>
    </source>
</evidence>